<evidence type="ECO:0000313" key="2">
    <source>
        <dbReference type="Proteomes" id="UP000004968"/>
    </source>
</evidence>
<comment type="caution">
    <text evidence="1">The sequence shown here is derived from an EMBL/GenBank/DDBJ whole genome shotgun (WGS) entry which is preliminary data.</text>
</comment>
<sequence length="41" mass="4801">MEPKRFEFFEISKITVDEMLENHFSAEGALDLMNDLLSHSE</sequence>
<gene>
    <name evidence="1" type="ORF">CLOSTHATH_00666</name>
</gene>
<name>D3AAP5_9FIRM</name>
<reference evidence="1 2" key="1">
    <citation type="submission" date="2010-01" db="EMBL/GenBank/DDBJ databases">
        <authorList>
            <person name="Weinstock G."/>
            <person name="Sodergren E."/>
            <person name="Clifton S."/>
            <person name="Fulton L."/>
            <person name="Fulton B."/>
            <person name="Courtney L."/>
            <person name="Fronick C."/>
            <person name="Harrison M."/>
            <person name="Strong C."/>
            <person name="Farmer C."/>
            <person name="Delahaunty K."/>
            <person name="Markovic C."/>
            <person name="Hall O."/>
            <person name="Minx P."/>
            <person name="Tomlinson C."/>
            <person name="Mitreva M."/>
            <person name="Nelson J."/>
            <person name="Hou S."/>
            <person name="Wollam A."/>
            <person name="Pepin K.H."/>
            <person name="Johnson M."/>
            <person name="Bhonagiri V."/>
            <person name="Nash W.E."/>
            <person name="Warren W."/>
            <person name="Chinwalla A."/>
            <person name="Mardis E.R."/>
            <person name="Wilson R.K."/>
        </authorList>
    </citation>
    <scope>NUCLEOTIDE SEQUENCE [LARGE SCALE GENOMIC DNA]</scope>
    <source>
        <strain evidence="1 2">DSM 13479</strain>
    </source>
</reference>
<organism evidence="1 2">
    <name type="scientific">Hungatella hathewayi DSM 13479</name>
    <dbReference type="NCBI Taxonomy" id="566550"/>
    <lineage>
        <taxon>Bacteria</taxon>
        <taxon>Bacillati</taxon>
        <taxon>Bacillota</taxon>
        <taxon>Clostridia</taxon>
        <taxon>Lachnospirales</taxon>
        <taxon>Lachnospiraceae</taxon>
        <taxon>Hungatella</taxon>
    </lineage>
</organism>
<dbReference type="HOGENOM" id="CLU_3271246_0_0_9"/>
<dbReference type="Proteomes" id="UP000004968">
    <property type="component" value="Unassembled WGS sequence"/>
</dbReference>
<dbReference type="AlphaFoldDB" id="D3AAP5"/>
<protein>
    <submittedName>
        <fullName evidence="1">Uncharacterized protein</fullName>
    </submittedName>
</protein>
<dbReference type="EMBL" id="ACIO01000041">
    <property type="protein sequence ID" value="EFD01109.1"/>
    <property type="molecule type" value="Genomic_DNA"/>
</dbReference>
<evidence type="ECO:0000313" key="1">
    <source>
        <dbReference type="EMBL" id="EFD01109.1"/>
    </source>
</evidence>
<accession>D3AAP5</accession>
<proteinExistence type="predicted"/>